<dbReference type="PANTHER" id="PTHR13847">
    <property type="entry name" value="SARCOSINE DEHYDROGENASE-RELATED"/>
    <property type="match status" value="1"/>
</dbReference>
<evidence type="ECO:0000256" key="4">
    <source>
        <dbReference type="ARBA" id="ARBA00022827"/>
    </source>
</evidence>
<evidence type="ECO:0000256" key="1">
    <source>
        <dbReference type="ARBA" id="ARBA00001974"/>
    </source>
</evidence>
<evidence type="ECO:0000313" key="10">
    <source>
        <dbReference type="Proteomes" id="UP001367030"/>
    </source>
</evidence>
<keyword evidence="3 7" id="KW-0285">Flavoprotein</keyword>
<dbReference type="HAMAP" id="MF_01202">
    <property type="entry name" value="DadA"/>
    <property type="match status" value="1"/>
</dbReference>
<evidence type="ECO:0000256" key="2">
    <source>
        <dbReference type="ARBA" id="ARBA00009410"/>
    </source>
</evidence>
<keyword evidence="5 7" id="KW-0560">Oxidoreductase</keyword>
<organism evidence="9 10">
    <name type="scientific">Variovorax robiniae</name>
    <dbReference type="NCBI Taxonomy" id="1836199"/>
    <lineage>
        <taxon>Bacteria</taxon>
        <taxon>Pseudomonadati</taxon>
        <taxon>Pseudomonadota</taxon>
        <taxon>Betaproteobacteria</taxon>
        <taxon>Burkholderiales</taxon>
        <taxon>Comamonadaceae</taxon>
        <taxon>Variovorax</taxon>
    </lineage>
</organism>
<evidence type="ECO:0000259" key="8">
    <source>
        <dbReference type="Pfam" id="PF01266"/>
    </source>
</evidence>
<reference evidence="9 10" key="1">
    <citation type="submission" date="2024-03" db="EMBL/GenBank/DDBJ databases">
        <title>Novel species of the genus Variovorax.</title>
        <authorList>
            <person name="Liu Q."/>
            <person name="Xin Y.-H."/>
        </authorList>
    </citation>
    <scope>NUCLEOTIDE SEQUENCE [LARGE SCALE GENOMIC DNA]</scope>
    <source>
        <strain evidence="9 10">KACC 18901</strain>
    </source>
</reference>
<dbReference type="SUPFAM" id="SSF54373">
    <property type="entry name" value="FAD-linked reductases, C-terminal domain"/>
    <property type="match status" value="1"/>
</dbReference>
<keyword evidence="4 7" id="KW-0274">FAD</keyword>
<dbReference type="RefSeq" id="WP_340338632.1">
    <property type="nucleotide sequence ID" value="NZ_JBBKZS010000018.1"/>
</dbReference>
<evidence type="ECO:0000313" key="9">
    <source>
        <dbReference type="EMBL" id="MEJ8858571.1"/>
    </source>
</evidence>
<feature type="binding site" evidence="7">
    <location>
        <begin position="67"/>
        <end position="81"/>
    </location>
    <ligand>
        <name>FAD</name>
        <dbReference type="ChEBI" id="CHEBI:57692"/>
    </ligand>
</feature>
<dbReference type="InterPro" id="IPR023080">
    <property type="entry name" value="DadA"/>
</dbReference>
<protein>
    <recommendedName>
        <fullName evidence="7">D-amino acid dehydrogenase</fullName>
        <ecNumber evidence="7">1.4.99.-</ecNumber>
    </recommendedName>
</protein>
<dbReference type="Proteomes" id="UP001367030">
    <property type="component" value="Unassembled WGS sequence"/>
</dbReference>
<evidence type="ECO:0000256" key="5">
    <source>
        <dbReference type="ARBA" id="ARBA00023002"/>
    </source>
</evidence>
<keyword evidence="10" id="KW-1185">Reference proteome</keyword>
<dbReference type="Pfam" id="PF01266">
    <property type="entry name" value="DAO"/>
    <property type="match status" value="1"/>
</dbReference>
<dbReference type="NCBIfam" id="NF001933">
    <property type="entry name" value="PRK00711.1"/>
    <property type="match status" value="1"/>
</dbReference>
<sequence length="497" mass="54242">MRPSRWRMSRILRSMRSSSVISLPAGQNGGGRQQYSLQGQQTSIKSTDAGRINYPNSSPHSESAMKVIVLGGGVIGVSTAYYLARSGASVTVLDRQAGPALETSFANAGQVSPGYSTPWAAPGIPLKAMKWMFQKHAPLAVRLDGSLFQLQWMAQMLRNCSPERYAVNKERMMRVAEYSRACLQQLRADTGIEYEQRTGGTLQLFRTQAQLDAVQRDVAVLKECNVPFELLTRDQLGQVEPSLAQARDRLTGGLRLPNDETGDCHRFTNALYELAHGLGVDFRFNQSVDGLVTEGGRVTGVRVDGQVLTADRFVLAFGSYSRDFLTPLGLDLPVYPVKGYSLTVPLVDPAFAPQSTVLDETYKIAVTRFDNRIRVGGMAELGGFDLRLDPRRRATLELVVNDLFPGGDVKRASFWTGLRPMTPDSTPIIGATKFGNLFLNTGHGTLGWTMACGSGKLVADMVTGQRPEISTEGLAIDRYTRPRAGARGMRSPSPATA</sequence>
<dbReference type="EC" id="1.4.99.-" evidence="7"/>
<dbReference type="EMBL" id="JBBKZS010000018">
    <property type="protein sequence ID" value="MEJ8858571.1"/>
    <property type="molecule type" value="Genomic_DNA"/>
</dbReference>
<comment type="cofactor">
    <cofactor evidence="1 7">
        <name>FAD</name>
        <dbReference type="ChEBI" id="CHEBI:57692"/>
    </cofactor>
</comment>
<feature type="domain" description="FAD dependent oxidoreductase" evidence="8">
    <location>
        <begin position="66"/>
        <end position="461"/>
    </location>
</feature>
<evidence type="ECO:0000256" key="3">
    <source>
        <dbReference type="ARBA" id="ARBA00022630"/>
    </source>
</evidence>
<comment type="function">
    <text evidence="7">Oxidative deamination of D-amino acids.</text>
</comment>
<dbReference type="PANTHER" id="PTHR13847:SF280">
    <property type="entry name" value="D-AMINO ACID DEHYDROGENASE"/>
    <property type="match status" value="1"/>
</dbReference>
<evidence type="ECO:0000256" key="6">
    <source>
        <dbReference type="ARBA" id="ARBA00047884"/>
    </source>
</evidence>
<proteinExistence type="inferred from homology"/>
<evidence type="ECO:0000256" key="7">
    <source>
        <dbReference type="HAMAP-Rule" id="MF_01202"/>
    </source>
</evidence>
<accession>A0ABU8XFR1</accession>
<dbReference type="SUPFAM" id="SSF51905">
    <property type="entry name" value="FAD/NAD(P)-binding domain"/>
    <property type="match status" value="1"/>
</dbReference>
<comment type="caution">
    <text evidence="9">The sequence shown here is derived from an EMBL/GenBank/DDBJ whole genome shotgun (WGS) entry which is preliminary data.</text>
</comment>
<dbReference type="GO" id="GO:0016491">
    <property type="term" value="F:oxidoreductase activity"/>
    <property type="evidence" value="ECO:0007669"/>
    <property type="project" value="UniProtKB-KW"/>
</dbReference>
<dbReference type="Gene3D" id="3.50.50.60">
    <property type="entry name" value="FAD/NAD(P)-binding domain"/>
    <property type="match status" value="2"/>
</dbReference>
<comment type="similarity">
    <text evidence="2 7">Belongs to the DadA oxidoreductase family.</text>
</comment>
<dbReference type="Gene3D" id="3.30.9.10">
    <property type="entry name" value="D-Amino Acid Oxidase, subunit A, domain 2"/>
    <property type="match status" value="1"/>
</dbReference>
<dbReference type="InterPro" id="IPR006076">
    <property type="entry name" value="FAD-dep_OxRdtase"/>
</dbReference>
<gene>
    <name evidence="7" type="primary">dadA</name>
    <name evidence="9" type="ORF">WKW79_28640</name>
</gene>
<name>A0ABU8XFR1_9BURK</name>
<comment type="catalytic activity">
    <reaction evidence="6 7">
        <text>a D-alpha-amino acid + A + H2O = a 2-oxocarboxylate + AH2 + NH4(+)</text>
        <dbReference type="Rhea" id="RHEA:18125"/>
        <dbReference type="ChEBI" id="CHEBI:13193"/>
        <dbReference type="ChEBI" id="CHEBI:15377"/>
        <dbReference type="ChEBI" id="CHEBI:17499"/>
        <dbReference type="ChEBI" id="CHEBI:28938"/>
        <dbReference type="ChEBI" id="CHEBI:35179"/>
        <dbReference type="ChEBI" id="CHEBI:59871"/>
    </reaction>
</comment>
<dbReference type="InterPro" id="IPR036188">
    <property type="entry name" value="FAD/NAD-bd_sf"/>
</dbReference>